<dbReference type="InterPro" id="IPR049052">
    <property type="entry name" value="nSTAND1"/>
</dbReference>
<evidence type="ECO:0000313" key="4">
    <source>
        <dbReference type="EMBL" id="TWI50081.1"/>
    </source>
</evidence>
<dbReference type="Pfam" id="PF20703">
    <property type="entry name" value="nSTAND1"/>
    <property type="match status" value="1"/>
</dbReference>
<dbReference type="PROSITE" id="PS51755">
    <property type="entry name" value="OMPR_PHOB"/>
    <property type="match status" value="1"/>
</dbReference>
<evidence type="ECO:0000256" key="2">
    <source>
        <dbReference type="PROSITE-ProRule" id="PRU01091"/>
    </source>
</evidence>
<feature type="domain" description="OmpR/PhoB-type" evidence="3">
    <location>
        <begin position="3"/>
        <end position="101"/>
    </location>
</feature>
<dbReference type="GO" id="GO:0006355">
    <property type="term" value="P:regulation of DNA-templated transcription"/>
    <property type="evidence" value="ECO:0007669"/>
    <property type="project" value="InterPro"/>
</dbReference>
<dbReference type="GO" id="GO:0000160">
    <property type="term" value="P:phosphorelay signal transduction system"/>
    <property type="evidence" value="ECO:0007669"/>
    <property type="project" value="InterPro"/>
</dbReference>
<evidence type="ECO:0000256" key="1">
    <source>
        <dbReference type="ARBA" id="ARBA00023125"/>
    </source>
</evidence>
<dbReference type="SUPFAM" id="SSF52540">
    <property type="entry name" value="P-loop containing nucleoside triphosphate hydrolases"/>
    <property type="match status" value="1"/>
</dbReference>
<dbReference type="InterPro" id="IPR016032">
    <property type="entry name" value="Sig_transdc_resp-reg_C-effctor"/>
</dbReference>
<dbReference type="InterPro" id="IPR011990">
    <property type="entry name" value="TPR-like_helical_dom_sf"/>
</dbReference>
<dbReference type="SUPFAM" id="SSF46894">
    <property type="entry name" value="C-terminal effector domain of the bipartite response regulators"/>
    <property type="match status" value="1"/>
</dbReference>
<reference evidence="4 5" key="1">
    <citation type="journal article" date="2015" name="Stand. Genomic Sci.">
        <title>Genomic Encyclopedia of Bacterial and Archaeal Type Strains, Phase III: the genomes of soil and plant-associated and newly described type strains.</title>
        <authorList>
            <person name="Whitman W.B."/>
            <person name="Woyke T."/>
            <person name="Klenk H.P."/>
            <person name="Zhou Y."/>
            <person name="Lilburn T.G."/>
            <person name="Beck B.J."/>
            <person name="De Vos P."/>
            <person name="Vandamme P."/>
            <person name="Eisen J.A."/>
            <person name="Garrity G."/>
            <person name="Hugenholtz P."/>
            <person name="Kyrpides N.C."/>
        </authorList>
    </citation>
    <scope>NUCLEOTIDE SEQUENCE [LARGE SCALE GENOMIC DNA]</scope>
    <source>
        <strain evidence="4 5">CGMCC 1.10685</strain>
    </source>
</reference>
<dbReference type="PANTHER" id="PTHR47691:SF3">
    <property type="entry name" value="HTH-TYPE TRANSCRIPTIONAL REGULATOR RV0890C-RELATED"/>
    <property type="match status" value="1"/>
</dbReference>
<gene>
    <name evidence="4" type="ORF">IP92_01308</name>
</gene>
<dbReference type="PANTHER" id="PTHR47691">
    <property type="entry name" value="REGULATOR-RELATED"/>
    <property type="match status" value="1"/>
</dbReference>
<dbReference type="AlphaFoldDB" id="A0A562Q069"/>
<keyword evidence="1 2" id="KW-0238">DNA-binding</keyword>
<dbReference type="OrthoDB" id="1971692at2"/>
<dbReference type="GO" id="GO:0003677">
    <property type="term" value="F:DNA binding"/>
    <property type="evidence" value="ECO:0007669"/>
    <property type="project" value="UniProtKB-UniRule"/>
</dbReference>
<dbReference type="Pfam" id="PF00486">
    <property type="entry name" value="Trans_reg_C"/>
    <property type="match status" value="1"/>
</dbReference>
<organism evidence="4 5">
    <name type="scientific">Pseudoduganella flava</name>
    <dbReference type="NCBI Taxonomy" id="871742"/>
    <lineage>
        <taxon>Bacteria</taxon>
        <taxon>Pseudomonadati</taxon>
        <taxon>Pseudomonadota</taxon>
        <taxon>Betaproteobacteria</taxon>
        <taxon>Burkholderiales</taxon>
        <taxon>Oxalobacteraceae</taxon>
        <taxon>Telluria group</taxon>
        <taxon>Pseudoduganella</taxon>
    </lineage>
</organism>
<dbReference type="SMART" id="SM00862">
    <property type="entry name" value="Trans_reg_C"/>
    <property type="match status" value="1"/>
</dbReference>
<evidence type="ECO:0000313" key="5">
    <source>
        <dbReference type="Proteomes" id="UP000315112"/>
    </source>
</evidence>
<dbReference type="CDD" id="cd00383">
    <property type="entry name" value="trans_reg_C"/>
    <property type="match status" value="1"/>
</dbReference>
<proteinExistence type="predicted"/>
<protein>
    <submittedName>
        <fullName evidence="4">DNA-binding winged helix-turn-helix (WHTH) protein</fullName>
    </submittedName>
</protein>
<dbReference type="InterPro" id="IPR001867">
    <property type="entry name" value="OmpR/PhoB-type_DNA-bd"/>
</dbReference>
<feature type="DNA-binding region" description="OmpR/PhoB-type" evidence="2">
    <location>
        <begin position="3"/>
        <end position="101"/>
    </location>
</feature>
<dbReference type="Gene3D" id="1.25.40.10">
    <property type="entry name" value="Tetratricopeptide repeat domain"/>
    <property type="match status" value="1"/>
</dbReference>
<dbReference type="SUPFAM" id="SSF48452">
    <property type="entry name" value="TPR-like"/>
    <property type="match status" value="1"/>
</dbReference>
<dbReference type="Proteomes" id="UP000315112">
    <property type="component" value="Unassembled WGS sequence"/>
</dbReference>
<comment type="caution">
    <text evidence="4">The sequence shown here is derived from an EMBL/GenBank/DDBJ whole genome shotgun (WGS) entry which is preliminary data.</text>
</comment>
<dbReference type="InterPro" id="IPR027417">
    <property type="entry name" value="P-loop_NTPase"/>
</dbReference>
<dbReference type="RefSeq" id="WP_145873719.1">
    <property type="nucleotide sequence ID" value="NZ_VLKW01000002.1"/>
</dbReference>
<accession>A0A562Q069</accession>
<evidence type="ECO:0000259" key="3">
    <source>
        <dbReference type="PROSITE" id="PS51755"/>
    </source>
</evidence>
<dbReference type="InterPro" id="IPR036388">
    <property type="entry name" value="WH-like_DNA-bd_sf"/>
</dbReference>
<name>A0A562Q069_9BURK</name>
<dbReference type="EMBL" id="VLKW01000002">
    <property type="protein sequence ID" value="TWI50081.1"/>
    <property type="molecule type" value="Genomic_DNA"/>
</dbReference>
<dbReference type="Gene3D" id="1.10.10.10">
    <property type="entry name" value="Winged helix-like DNA-binding domain superfamily/Winged helix DNA-binding domain"/>
    <property type="match status" value="1"/>
</dbReference>
<sequence length="1079" mass="117950">MKQRMFRFGEWTVDVAGNALSQGDVRIPLEPRAMDVLRYLCRHPGAVIPAEEILQACWGTAELGDNPIHKAIAQLRRALGDSSTEPRYIETVRKRGYRALADVVEEEEQAGIWQDGSPFRGLEAFEENHAAIFFGRMQATTRLRETVLDQVENGCAMALVLGPSGSGKTSLVRAGLLPQLTGGDGPVALSCLLHMDCADLGGGDLFGALAAVLVDAERDGVYLFDGSSAEALAGRLRSDPASVALRLGAVDSPVRIAVFVDRLEAIFRAPNTTAEDRARFIGVLDLLATHQVLVMLACRNDFYPELIALPELMALKARGGHFDLEPPDGADIAQMIRLPARAAGLTFEVDHTTGAALDDVLCDEARGSPDALPLLQYCLNELYRQRSEDGVLRFEVFRQLGGIEGALGVRAEEIFAGLPGEQQAALPHVLSLLVSVGEEQNAVTARRAAWASVRSDTERELVNALVEARLFVSEFTGDVPTFGVAHEALLRRWPRVVEWVERHREALQVRTRIGPQSERWAVCGKPRDLLLPEGTQLSQANSLLNLPGLTLSSIEVDFIQTSHGRARSFKRLRAALLSALAALAVIAIVLGLTARAAQSTAERHRSAAEGLMTSMLSEFVGKLRPLGRLDLLDSVSKQAFVYLAHSGSADVDETVLSQRARALQVIAEVHIARADPANARSALQAARTVLTELDGKKAKDKSFLLDLGANAFWLGQIAFEQGELDEARRYMTEYLRIADRLVALDSKDPKGWIEQSYAHSSLGSIALSLGTLDAARIHFQESIRLKEAALDNTPSDDALKADLADSLSWLASTDAKLGKLRSALQLYRREESLLHPLHNRERSNALWSYRLAMSAWHSADMSAALGDLVAAKFDYRKAKELMDSAIASDPTNRAWQLDHLKLKQREIAIDPATLQGSTTLMKLLSIERELMTFNASASPNIELAKMLALARQQRGEQYLRMNRLGEADAATQQALAPLVGFPNKQREDLQFAGTLANIMLTRAKVLYALHDKAGAHALCREVQQMLSPAAALTADYTILVPLSRSFSCTEDIQKAAEVSQRLEASGYADPRTTLLNFHP</sequence>